<comment type="catalytic activity">
    <reaction evidence="9">
        <text>L-histidinol phosphate + 2-oxoglutarate = 3-(imidazol-4-yl)-2-oxopropyl phosphate + L-glutamate</text>
        <dbReference type="Rhea" id="RHEA:23744"/>
        <dbReference type="ChEBI" id="CHEBI:16810"/>
        <dbReference type="ChEBI" id="CHEBI:29985"/>
        <dbReference type="ChEBI" id="CHEBI:57766"/>
        <dbReference type="ChEBI" id="CHEBI:57980"/>
        <dbReference type="EC" id="2.6.1.9"/>
    </reaction>
</comment>
<reference evidence="11" key="2">
    <citation type="submission" date="2020-09" db="EMBL/GenBank/DDBJ databases">
        <authorList>
            <person name="Sun Q."/>
            <person name="Ohkuma M."/>
        </authorList>
    </citation>
    <scope>NUCLEOTIDE SEQUENCE</scope>
    <source>
        <strain evidence="11">JCM 31311</strain>
    </source>
</reference>
<dbReference type="PROSITE" id="PS00599">
    <property type="entry name" value="AA_TRANSFER_CLASS_2"/>
    <property type="match status" value="1"/>
</dbReference>
<dbReference type="Proteomes" id="UP000603865">
    <property type="component" value="Unassembled WGS sequence"/>
</dbReference>
<name>A0A918BYI0_9DEIO</name>
<dbReference type="PANTHER" id="PTHR42885:SF2">
    <property type="entry name" value="HISTIDINOL-PHOSPHATE AMINOTRANSFERASE"/>
    <property type="match status" value="1"/>
</dbReference>
<evidence type="ECO:0000313" key="11">
    <source>
        <dbReference type="EMBL" id="GGQ97091.1"/>
    </source>
</evidence>
<evidence type="ECO:0000256" key="5">
    <source>
        <dbReference type="ARBA" id="ARBA00022605"/>
    </source>
</evidence>
<dbReference type="InterPro" id="IPR005861">
    <property type="entry name" value="HisP_aminotrans"/>
</dbReference>
<dbReference type="GO" id="GO:0004400">
    <property type="term" value="F:histidinol-phosphate transaminase activity"/>
    <property type="evidence" value="ECO:0007669"/>
    <property type="project" value="UniProtKB-UniRule"/>
</dbReference>
<evidence type="ECO:0000256" key="4">
    <source>
        <dbReference type="ARBA" id="ARBA00022576"/>
    </source>
</evidence>
<dbReference type="RefSeq" id="WP_189088100.1">
    <property type="nucleotide sequence ID" value="NZ_BMQL01000002.1"/>
</dbReference>
<dbReference type="Gene3D" id="3.90.1150.10">
    <property type="entry name" value="Aspartate Aminotransferase, domain 1"/>
    <property type="match status" value="1"/>
</dbReference>
<comment type="subunit">
    <text evidence="3 9">Homodimer.</text>
</comment>
<keyword evidence="12" id="KW-1185">Reference proteome</keyword>
<dbReference type="GO" id="GO:0030170">
    <property type="term" value="F:pyridoxal phosphate binding"/>
    <property type="evidence" value="ECO:0007669"/>
    <property type="project" value="InterPro"/>
</dbReference>
<evidence type="ECO:0000313" key="12">
    <source>
        <dbReference type="Proteomes" id="UP000603865"/>
    </source>
</evidence>
<dbReference type="InterPro" id="IPR004839">
    <property type="entry name" value="Aminotransferase_I/II_large"/>
</dbReference>
<keyword evidence="6 9" id="KW-0808">Transferase</keyword>
<gene>
    <name evidence="9 11" type="primary">hisC</name>
    <name evidence="11" type="ORF">GCM10008957_06780</name>
</gene>
<organism evidence="11 12">
    <name type="scientific">Deinococcus ruber</name>
    <dbReference type="NCBI Taxonomy" id="1848197"/>
    <lineage>
        <taxon>Bacteria</taxon>
        <taxon>Thermotogati</taxon>
        <taxon>Deinococcota</taxon>
        <taxon>Deinococci</taxon>
        <taxon>Deinococcales</taxon>
        <taxon>Deinococcaceae</taxon>
        <taxon>Deinococcus</taxon>
    </lineage>
</organism>
<evidence type="ECO:0000256" key="8">
    <source>
        <dbReference type="ARBA" id="ARBA00023102"/>
    </source>
</evidence>
<dbReference type="EMBL" id="BMQL01000002">
    <property type="protein sequence ID" value="GGQ97091.1"/>
    <property type="molecule type" value="Genomic_DNA"/>
</dbReference>
<comment type="caution">
    <text evidence="11">The sequence shown here is derived from an EMBL/GenBank/DDBJ whole genome shotgun (WGS) entry which is preliminary data.</text>
</comment>
<evidence type="ECO:0000256" key="1">
    <source>
        <dbReference type="ARBA" id="ARBA00001933"/>
    </source>
</evidence>
<dbReference type="Pfam" id="PF00155">
    <property type="entry name" value="Aminotran_1_2"/>
    <property type="match status" value="1"/>
</dbReference>
<protein>
    <recommendedName>
        <fullName evidence="9">Histidinol-phosphate aminotransferase</fullName>
        <ecNumber evidence="9">2.6.1.9</ecNumber>
    </recommendedName>
    <alternativeName>
        <fullName evidence="9">Imidazole acetol-phosphate transaminase</fullName>
    </alternativeName>
</protein>
<comment type="pathway">
    <text evidence="9">Amino-acid biosynthesis; L-histidine biosynthesis; L-histidine from 5-phospho-alpha-D-ribose 1-diphosphate: step 7/9.</text>
</comment>
<evidence type="ECO:0000256" key="6">
    <source>
        <dbReference type="ARBA" id="ARBA00022679"/>
    </source>
</evidence>
<evidence type="ECO:0000259" key="10">
    <source>
        <dbReference type="Pfam" id="PF00155"/>
    </source>
</evidence>
<dbReference type="SUPFAM" id="SSF53383">
    <property type="entry name" value="PLP-dependent transferases"/>
    <property type="match status" value="1"/>
</dbReference>
<dbReference type="InterPro" id="IPR015421">
    <property type="entry name" value="PyrdxlP-dep_Trfase_major"/>
</dbReference>
<comment type="similarity">
    <text evidence="2 9">Belongs to the class-II pyridoxal-phosphate-dependent aminotransferase family. Histidinol-phosphate aminotransferase subfamily.</text>
</comment>
<feature type="domain" description="Aminotransferase class I/classII large" evidence="10">
    <location>
        <begin position="36"/>
        <end position="359"/>
    </location>
</feature>
<evidence type="ECO:0000256" key="9">
    <source>
        <dbReference type="HAMAP-Rule" id="MF_01023"/>
    </source>
</evidence>
<dbReference type="GO" id="GO:0000105">
    <property type="term" value="P:L-histidine biosynthetic process"/>
    <property type="evidence" value="ECO:0007669"/>
    <property type="project" value="UniProtKB-UniRule"/>
</dbReference>
<dbReference type="PANTHER" id="PTHR42885">
    <property type="entry name" value="HISTIDINOL-PHOSPHATE AMINOTRANSFERASE-RELATED"/>
    <property type="match status" value="1"/>
</dbReference>
<dbReference type="HAMAP" id="MF_01023">
    <property type="entry name" value="HisC_aminotrans_2"/>
    <property type="match status" value="1"/>
</dbReference>
<evidence type="ECO:0000256" key="7">
    <source>
        <dbReference type="ARBA" id="ARBA00022898"/>
    </source>
</evidence>
<keyword evidence="5 9" id="KW-0028">Amino-acid biosynthesis</keyword>
<dbReference type="AlphaFoldDB" id="A0A918BYI0"/>
<dbReference type="InterPro" id="IPR001917">
    <property type="entry name" value="Aminotrans_II_pyridoxalP_BS"/>
</dbReference>
<evidence type="ECO:0000256" key="2">
    <source>
        <dbReference type="ARBA" id="ARBA00007970"/>
    </source>
</evidence>
<dbReference type="EC" id="2.6.1.9" evidence="9"/>
<feature type="modified residue" description="N6-(pyridoxal phosphate)lysine" evidence="9">
    <location>
        <position position="225"/>
    </location>
</feature>
<keyword evidence="4 9" id="KW-0032">Aminotransferase</keyword>
<keyword evidence="7 9" id="KW-0663">Pyridoxal phosphate</keyword>
<accession>A0A918BYI0</accession>
<dbReference type="Gene3D" id="3.40.640.10">
    <property type="entry name" value="Type I PLP-dependent aspartate aminotransferase-like (Major domain)"/>
    <property type="match status" value="1"/>
</dbReference>
<dbReference type="CDD" id="cd00609">
    <property type="entry name" value="AAT_like"/>
    <property type="match status" value="1"/>
</dbReference>
<dbReference type="InterPro" id="IPR015424">
    <property type="entry name" value="PyrdxlP-dep_Trfase"/>
</dbReference>
<sequence>MTSLNSPADAAGVLGGVRAEVRATPDYPFIPVHAPVKLDQNESALDFPRHLRELAVRRMLERDWNRYPDLHADTLREKIGAYEDWDAAGVVVTPGSNVIIKLLTELGGIGQRILTVQPNFSVYELEGQMLGASLTRVPLRADFGLDVAAMKRELAAGGPGVLFLPQPHAPTGFLDEESDVRAVVEAAGDDWIVVIDEAYHQYSGSDYRSLVLERGNRLSLRTFSKAWGLAGLRLGYALTHPALAANLQKLVSAFNVNVLTQVVAEVALEHPAYVRERADEVIWERERVQSGLSGLKNLHALPSRTNFFLVRTPDPSAAYAFLLERGLLVRRQDKQPMLAGCLRVSIGTREQNDALVSALLELDRELEVRE</sequence>
<comment type="cofactor">
    <cofactor evidence="1 9">
        <name>pyridoxal 5'-phosphate</name>
        <dbReference type="ChEBI" id="CHEBI:597326"/>
    </cofactor>
</comment>
<reference evidence="11" key="1">
    <citation type="journal article" date="2014" name="Int. J. Syst. Evol. Microbiol.">
        <title>Complete genome sequence of Corynebacterium casei LMG S-19264T (=DSM 44701T), isolated from a smear-ripened cheese.</title>
        <authorList>
            <consortium name="US DOE Joint Genome Institute (JGI-PGF)"/>
            <person name="Walter F."/>
            <person name="Albersmeier A."/>
            <person name="Kalinowski J."/>
            <person name="Ruckert C."/>
        </authorList>
    </citation>
    <scope>NUCLEOTIDE SEQUENCE</scope>
    <source>
        <strain evidence="11">JCM 31311</strain>
    </source>
</reference>
<proteinExistence type="inferred from homology"/>
<dbReference type="InterPro" id="IPR015422">
    <property type="entry name" value="PyrdxlP-dep_Trfase_small"/>
</dbReference>
<evidence type="ECO:0000256" key="3">
    <source>
        <dbReference type="ARBA" id="ARBA00011738"/>
    </source>
</evidence>
<keyword evidence="8 9" id="KW-0368">Histidine biosynthesis</keyword>